<proteinExistence type="predicted"/>
<evidence type="ECO:0000313" key="2">
    <source>
        <dbReference type="EMBL" id="KAJ6800253.1"/>
    </source>
</evidence>
<evidence type="ECO:0000313" key="3">
    <source>
        <dbReference type="Proteomes" id="UP001140949"/>
    </source>
</evidence>
<comment type="caution">
    <text evidence="2">The sequence shown here is derived from an EMBL/GenBank/DDBJ whole genome shotgun (WGS) entry which is preliminary data.</text>
</comment>
<evidence type="ECO:0000256" key="1">
    <source>
        <dbReference type="SAM" id="MobiDB-lite"/>
    </source>
</evidence>
<sequence>MWDQKTRYFGFVSFWNQQRFNQEDKHNHQSEYNCSHQSKRNNCNDQSKRKRTLYHDLNFEAIVRISWL</sequence>
<accession>A0AAX6E8J8</accession>
<dbReference type="EMBL" id="JANAVB010039018">
    <property type="protein sequence ID" value="KAJ6800253.1"/>
    <property type="molecule type" value="Genomic_DNA"/>
</dbReference>
<name>A0AAX6E8J8_IRIPA</name>
<protein>
    <submittedName>
        <fullName evidence="2">Oligouridylate-binding protein 1-like</fullName>
    </submittedName>
</protein>
<reference evidence="2" key="1">
    <citation type="journal article" date="2023" name="GigaByte">
        <title>Genome assembly of the bearded iris, Iris pallida Lam.</title>
        <authorList>
            <person name="Bruccoleri R.E."/>
            <person name="Oakeley E.J."/>
            <person name="Faust A.M.E."/>
            <person name="Altorfer M."/>
            <person name="Dessus-Babus S."/>
            <person name="Burckhardt D."/>
            <person name="Oertli M."/>
            <person name="Naumann U."/>
            <person name="Petersen F."/>
            <person name="Wong J."/>
        </authorList>
    </citation>
    <scope>NUCLEOTIDE SEQUENCE</scope>
    <source>
        <strain evidence="2">GSM-AAB239-AS_SAM_17_03QT</strain>
    </source>
</reference>
<organism evidence="2 3">
    <name type="scientific">Iris pallida</name>
    <name type="common">Sweet iris</name>
    <dbReference type="NCBI Taxonomy" id="29817"/>
    <lineage>
        <taxon>Eukaryota</taxon>
        <taxon>Viridiplantae</taxon>
        <taxon>Streptophyta</taxon>
        <taxon>Embryophyta</taxon>
        <taxon>Tracheophyta</taxon>
        <taxon>Spermatophyta</taxon>
        <taxon>Magnoliopsida</taxon>
        <taxon>Liliopsida</taxon>
        <taxon>Asparagales</taxon>
        <taxon>Iridaceae</taxon>
        <taxon>Iridoideae</taxon>
        <taxon>Irideae</taxon>
        <taxon>Iris</taxon>
    </lineage>
</organism>
<feature type="region of interest" description="Disordered" evidence="1">
    <location>
        <begin position="26"/>
        <end position="47"/>
    </location>
</feature>
<keyword evidence="3" id="KW-1185">Reference proteome</keyword>
<feature type="compositionally biased region" description="Polar residues" evidence="1">
    <location>
        <begin position="30"/>
        <end position="45"/>
    </location>
</feature>
<gene>
    <name evidence="2" type="ORF">M6B38_202725</name>
</gene>
<reference evidence="2" key="2">
    <citation type="submission" date="2023-04" db="EMBL/GenBank/DDBJ databases">
        <authorList>
            <person name="Bruccoleri R.E."/>
            <person name="Oakeley E.J."/>
            <person name="Faust A.-M."/>
            <person name="Dessus-Babus S."/>
            <person name="Altorfer M."/>
            <person name="Burckhardt D."/>
            <person name="Oertli M."/>
            <person name="Naumann U."/>
            <person name="Petersen F."/>
            <person name="Wong J."/>
        </authorList>
    </citation>
    <scope>NUCLEOTIDE SEQUENCE</scope>
    <source>
        <strain evidence="2">GSM-AAB239-AS_SAM_17_03QT</strain>
        <tissue evidence="2">Leaf</tissue>
    </source>
</reference>
<dbReference type="Proteomes" id="UP001140949">
    <property type="component" value="Unassembled WGS sequence"/>
</dbReference>
<dbReference type="AlphaFoldDB" id="A0AAX6E8J8"/>